<keyword evidence="10" id="KW-1185">Reference proteome</keyword>
<dbReference type="PROSITE" id="PS50011">
    <property type="entry name" value="PROTEIN_KINASE_DOM"/>
    <property type="match status" value="1"/>
</dbReference>
<dbReference type="Pfam" id="PF00069">
    <property type="entry name" value="Pkinase"/>
    <property type="match status" value="1"/>
</dbReference>
<feature type="compositionally biased region" description="Polar residues" evidence="7">
    <location>
        <begin position="19"/>
        <end position="29"/>
    </location>
</feature>
<evidence type="ECO:0000256" key="2">
    <source>
        <dbReference type="ARBA" id="ARBA00022679"/>
    </source>
</evidence>
<reference evidence="9 10" key="1">
    <citation type="submission" date="2020-05" db="EMBL/GenBank/DDBJ databases">
        <title>Ceratocystis lukuohia genome.</title>
        <authorList>
            <person name="Harrington T.C."/>
            <person name="Kim K."/>
            <person name="Mayers C.G."/>
        </authorList>
    </citation>
    <scope>NUCLEOTIDE SEQUENCE [LARGE SCALE GENOMIC DNA]</scope>
    <source>
        <strain evidence="9 10">C4212</strain>
    </source>
</reference>
<dbReference type="Proteomes" id="UP001610728">
    <property type="component" value="Unassembled WGS sequence"/>
</dbReference>
<dbReference type="InterPro" id="IPR000719">
    <property type="entry name" value="Prot_kinase_dom"/>
</dbReference>
<dbReference type="PROSITE" id="PS00107">
    <property type="entry name" value="PROTEIN_KINASE_ATP"/>
    <property type="match status" value="1"/>
</dbReference>
<dbReference type="EMBL" id="JABSNW010000001">
    <property type="protein sequence ID" value="KAL2891039.1"/>
    <property type="molecule type" value="Genomic_DNA"/>
</dbReference>
<dbReference type="GeneID" id="98114643"/>
<dbReference type="InterPro" id="IPR011009">
    <property type="entry name" value="Kinase-like_dom_sf"/>
</dbReference>
<name>A0ABR4MS00_9PEZI</name>
<dbReference type="RefSeq" id="XP_070862219.1">
    <property type="nucleotide sequence ID" value="XM_071005363.1"/>
</dbReference>
<keyword evidence="5 6" id="KW-0067">ATP-binding</keyword>
<feature type="domain" description="Protein kinase" evidence="8">
    <location>
        <begin position="220"/>
        <end position="514"/>
    </location>
</feature>
<proteinExistence type="predicted"/>
<evidence type="ECO:0000313" key="9">
    <source>
        <dbReference type="EMBL" id="KAL2891039.1"/>
    </source>
</evidence>
<feature type="binding site" evidence="6">
    <location>
        <position position="253"/>
    </location>
    <ligand>
        <name>ATP</name>
        <dbReference type="ChEBI" id="CHEBI:30616"/>
    </ligand>
</feature>
<feature type="compositionally biased region" description="Low complexity" evidence="7">
    <location>
        <begin position="71"/>
        <end position="122"/>
    </location>
</feature>
<evidence type="ECO:0000256" key="5">
    <source>
        <dbReference type="ARBA" id="ARBA00022840"/>
    </source>
</evidence>
<evidence type="ECO:0000313" key="10">
    <source>
        <dbReference type="Proteomes" id="UP001610728"/>
    </source>
</evidence>
<evidence type="ECO:0000259" key="8">
    <source>
        <dbReference type="PROSITE" id="PS50011"/>
    </source>
</evidence>
<evidence type="ECO:0000256" key="4">
    <source>
        <dbReference type="ARBA" id="ARBA00022777"/>
    </source>
</evidence>
<keyword evidence="1" id="KW-0723">Serine/threonine-protein kinase</keyword>
<comment type="caution">
    <text evidence="9">The sequence shown here is derived from an EMBL/GenBank/DDBJ whole genome shotgun (WGS) entry which is preliminary data.</text>
</comment>
<dbReference type="PROSITE" id="PS00108">
    <property type="entry name" value="PROTEIN_KINASE_ST"/>
    <property type="match status" value="1"/>
</dbReference>
<feature type="compositionally biased region" description="Polar residues" evidence="7">
    <location>
        <begin position="40"/>
        <end position="52"/>
    </location>
</feature>
<dbReference type="PANTHER" id="PTHR24350">
    <property type="entry name" value="SERINE/THREONINE-PROTEIN KINASE IAL-RELATED"/>
    <property type="match status" value="1"/>
</dbReference>
<dbReference type="SUPFAM" id="SSF56112">
    <property type="entry name" value="Protein kinase-like (PK-like)"/>
    <property type="match status" value="1"/>
</dbReference>
<feature type="compositionally biased region" description="Low complexity" evidence="7">
    <location>
        <begin position="847"/>
        <end position="856"/>
    </location>
</feature>
<evidence type="ECO:0000256" key="7">
    <source>
        <dbReference type="SAM" id="MobiDB-lite"/>
    </source>
</evidence>
<accession>A0ABR4MS00</accession>
<gene>
    <name evidence="9" type="ORF">HOO65_010397</name>
</gene>
<sequence length="1043" mass="113144">MASRTAVASPVTLPATASPDCNYQPSSARRSAGPPVAPPRSSSTNHNGSDASASYRETDPNRYAQGVNDPSSQSQSQTSRARRSTQQDPPARSSSYGSQQPQSQAPATSPAQSQPPAQPQSQHYTSRQQQHPPASSPVKNAVEQPHSHPSHNATSIQTGQRVHEPLLSADQLVLDAAAPQATSKAHPEEHNSEQRRNGRSGGRNAGASSKRDKHTKFNDYILGNVIGEGEFGKVRLGWKQNCSNQVAIKIIKKESLGNNPARLSKIHREVNILRGLQHNNIVRLYDMISDDSRIGIVLEYASGGELFDYILRHRYLKDNNAKRLFAQLVSGVGYLHKKGIVHRDLKLENLLLDRNKNIIITDFGFANTFDADDILSEKEEEQLGDREVIKRSGLDQIKSNGHRRGDLMQTSCGSPCYAAPELVVSDCLYTGRKVDVWSCGVILYAMLAGYLPFDDDPANPEGDNINLLYKYIVNTTLTFPEYVSPHARDLLRRILVSDPRKRADLFEVARHSWLSDYESAVAWITSNTTSPAEVQEASKTVEEDVPGLGRSASVRESSKKSQPPPVVGGLSHKGNADVESLDSSTATSKAAKRRTVQVEYVAPSTQTQRERIEYTGGSSTPKTAPPAAVAAASRSATGRVSMDAAHEKPLPKEPVSASRDPNYRSSRVSVHGSAPVTRHAHNRSSASEAMYTTIPASARPHTRTGYGQPAPPAVAGTNVHGKIQQPLATSDSVESATRPGVPSKVAMVTGYGTNGQPPVAAAVSSAHRGHKRSNTIGEISSKLIGRSGSIFGKNRKRNDTQGEKNNRKYPPISMSSQMMHDEMGPGRPSTESNRRSISFGLGKKRSGSISGSQHSGGRSRRFSLISPFKAMGIGRSQAAQTDSSPTSPSDAESSNMLSTQDADERRQANPHIHSHKPTASTGVPSSYSSGNTPADAQWRPNAIPQYVQNETMLHTGSESSLDQPGMKRPNSMNHYPVQYGEPGEQDHHRMVSSRASNARGVLQKPKRGFNDAYDDEVNGSGAARRVMDFFRRRGKAREAAGER</sequence>
<keyword evidence="4 9" id="KW-0418">Kinase</keyword>
<feature type="region of interest" description="Disordered" evidence="7">
    <location>
        <begin position="178"/>
        <end position="212"/>
    </location>
</feature>
<feature type="compositionally biased region" description="Polar residues" evidence="7">
    <location>
        <begin position="123"/>
        <end position="133"/>
    </location>
</feature>
<dbReference type="GO" id="GO:0016301">
    <property type="term" value="F:kinase activity"/>
    <property type="evidence" value="ECO:0007669"/>
    <property type="project" value="UniProtKB-KW"/>
</dbReference>
<dbReference type="InterPro" id="IPR008271">
    <property type="entry name" value="Ser/Thr_kinase_AS"/>
</dbReference>
<feature type="compositionally biased region" description="Polar residues" evidence="7">
    <location>
        <begin position="946"/>
        <end position="962"/>
    </location>
</feature>
<feature type="compositionally biased region" description="Basic and acidic residues" evidence="7">
    <location>
        <begin position="797"/>
        <end position="806"/>
    </location>
</feature>
<feature type="compositionally biased region" description="Polar residues" evidence="7">
    <location>
        <begin position="917"/>
        <end position="934"/>
    </location>
</feature>
<keyword evidence="3 6" id="KW-0547">Nucleotide-binding</keyword>
<feature type="region of interest" description="Disordered" evidence="7">
    <location>
        <begin position="1"/>
        <end position="158"/>
    </location>
</feature>
<dbReference type="SMART" id="SM00220">
    <property type="entry name" value="S_TKc"/>
    <property type="match status" value="1"/>
</dbReference>
<feature type="region of interest" description="Disordered" evidence="7">
    <location>
        <begin position="787"/>
        <end position="1016"/>
    </location>
</feature>
<evidence type="ECO:0000256" key="1">
    <source>
        <dbReference type="ARBA" id="ARBA00022527"/>
    </source>
</evidence>
<feature type="region of interest" description="Disordered" evidence="7">
    <location>
        <begin position="529"/>
        <end position="592"/>
    </location>
</feature>
<feature type="region of interest" description="Disordered" evidence="7">
    <location>
        <begin position="605"/>
        <end position="687"/>
    </location>
</feature>
<dbReference type="InterPro" id="IPR017441">
    <property type="entry name" value="Protein_kinase_ATP_BS"/>
</dbReference>
<keyword evidence="2" id="KW-0808">Transferase</keyword>
<dbReference type="Gene3D" id="1.10.510.10">
    <property type="entry name" value="Transferase(Phosphotransferase) domain 1"/>
    <property type="match status" value="1"/>
</dbReference>
<evidence type="ECO:0000256" key="3">
    <source>
        <dbReference type="ARBA" id="ARBA00022741"/>
    </source>
</evidence>
<organism evidence="9 10">
    <name type="scientific">Ceratocystis lukuohia</name>
    <dbReference type="NCBI Taxonomy" id="2019550"/>
    <lineage>
        <taxon>Eukaryota</taxon>
        <taxon>Fungi</taxon>
        <taxon>Dikarya</taxon>
        <taxon>Ascomycota</taxon>
        <taxon>Pezizomycotina</taxon>
        <taxon>Sordariomycetes</taxon>
        <taxon>Hypocreomycetidae</taxon>
        <taxon>Microascales</taxon>
        <taxon>Ceratocystidaceae</taxon>
        <taxon>Ceratocystis</taxon>
    </lineage>
</organism>
<protein>
    <submittedName>
        <fullName evidence="9">Serine/threonine-protein kinase KIN4</fullName>
    </submittedName>
</protein>
<feature type="compositionally biased region" description="Basic and acidic residues" evidence="7">
    <location>
        <begin position="185"/>
        <end position="196"/>
    </location>
</feature>
<evidence type="ECO:0000256" key="6">
    <source>
        <dbReference type="PROSITE-ProRule" id="PRU10141"/>
    </source>
</evidence>
<feature type="compositionally biased region" description="Low complexity" evidence="7">
    <location>
        <begin position="617"/>
        <end position="641"/>
    </location>
</feature>
<feature type="compositionally biased region" description="Low complexity" evidence="7">
    <location>
        <begin position="881"/>
        <end position="894"/>
    </location>
</feature>
<dbReference type="InterPro" id="IPR030616">
    <property type="entry name" value="Aur-like"/>
</dbReference>